<evidence type="ECO:0000259" key="2">
    <source>
        <dbReference type="PROSITE" id="PS51034"/>
    </source>
</evidence>
<dbReference type="OrthoDB" id="6432850at2759"/>
<evidence type="ECO:0000313" key="3">
    <source>
        <dbReference type="EMBL" id="GFT13309.1"/>
    </source>
</evidence>
<sequence length="524" mass="59888">MPSIMDPRLFIHIEWTCLAFLMMLGLVICNYDNSPRLDVSCDATGLHLKISFSKPFNGIVFANGYKFDPLCSTSSDTPSVDEFLTLPLIACGTDVDQNETARVINTIVIQHHRLLETKYDLVEIVTCQLPEPLVDLFWISRNSLGQAFGYDAPQQKPQLELDLKHGKQISKYGNKEFALFLVLQLRNKELYNDIYVKDCIVHDSEILDENTSAYHITDPAKCSNENSKMLSTFEVDSSGKGLMAYTELLPTDLKGKFYFTCEAILCKDTCKCPDVNKLPAFHLTKMVPHRLNKRSIASVPENSKSHDTNRYLKSTIKVLTEKLMKYRKQSKARNNTTLDKRIWTWIEVTTPYERDSKVEVIAQTDTYVPEPVSTVLYNVEPHVIDIYNVSSDELDNSEFNETLSTDGLLPMTETTIATEIWTKELIMNTTVRMPNTEDSKDLVLFINETEDCKNLDSVTTCQTITYDLNKDHGNCLPRLHFIITFVALGFIVLCLLLICCGMALYIRKEKKKHLIDSFLLYNFY</sequence>
<dbReference type="EMBL" id="BMAW01104236">
    <property type="protein sequence ID" value="GFT13309.1"/>
    <property type="molecule type" value="Genomic_DNA"/>
</dbReference>
<dbReference type="Proteomes" id="UP000887013">
    <property type="component" value="Unassembled WGS sequence"/>
</dbReference>
<keyword evidence="1" id="KW-0812">Transmembrane</keyword>
<comment type="caution">
    <text evidence="3">The sequence shown here is derived from an EMBL/GenBank/DDBJ whole genome shotgun (WGS) entry which is preliminary data.</text>
</comment>
<accession>A0A8X6TGV2</accession>
<keyword evidence="1" id="KW-1133">Transmembrane helix</keyword>
<evidence type="ECO:0000313" key="4">
    <source>
        <dbReference type="Proteomes" id="UP000887013"/>
    </source>
</evidence>
<dbReference type="PANTHER" id="PTHR46560">
    <property type="entry name" value="CYPHER, ISOFORM B"/>
    <property type="match status" value="1"/>
</dbReference>
<evidence type="ECO:0000256" key="1">
    <source>
        <dbReference type="SAM" id="Phobius"/>
    </source>
</evidence>
<dbReference type="InterPro" id="IPR056953">
    <property type="entry name" value="CUT_N"/>
</dbReference>
<dbReference type="InterPro" id="IPR001507">
    <property type="entry name" value="ZP_dom"/>
</dbReference>
<feature type="transmembrane region" description="Helical" evidence="1">
    <location>
        <begin position="479"/>
        <end position="506"/>
    </location>
</feature>
<gene>
    <name evidence="3" type="primary">NCL1_24959</name>
    <name evidence="3" type="ORF">NPIL_521141</name>
</gene>
<dbReference type="PROSITE" id="PS51034">
    <property type="entry name" value="ZP_2"/>
    <property type="match status" value="1"/>
</dbReference>
<reference evidence="3" key="1">
    <citation type="submission" date="2020-08" db="EMBL/GenBank/DDBJ databases">
        <title>Multicomponent nature underlies the extraordinary mechanical properties of spider dragline silk.</title>
        <authorList>
            <person name="Kono N."/>
            <person name="Nakamura H."/>
            <person name="Mori M."/>
            <person name="Yoshida Y."/>
            <person name="Ohtoshi R."/>
            <person name="Malay A.D."/>
            <person name="Moran D.A.P."/>
            <person name="Tomita M."/>
            <person name="Numata K."/>
            <person name="Arakawa K."/>
        </authorList>
    </citation>
    <scope>NUCLEOTIDE SEQUENCE</scope>
</reference>
<dbReference type="Pfam" id="PF25057">
    <property type="entry name" value="CUT_N"/>
    <property type="match status" value="1"/>
</dbReference>
<dbReference type="SMART" id="SM00241">
    <property type="entry name" value="ZP"/>
    <property type="match status" value="1"/>
</dbReference>
<feature type="domain" description="ZP" evidence="2">
    <location>
        <begin position="40"/>
        <end position="282"/>
    </location>
</feature>
<keyword evidence="4" id="KW-1185">Reference proteome</keyword>
<name>A0A8X6TGV2_NEPPI</name>
<dbReference type="AlphaFoldDB" id="A0A8X6TGV2"/>
<keyword evidence="1" id="KW-0472">Membrane</keyword>
<dbReference type="PANTHER" id="PTHR46560:SF5">
    <property type="entry name" value="CYPHER, ISOFORM B"/>
    <property type="match status" value="1"/>
</dbReference>
<organism evidence="3 4">
    <name type="scientific">Nephila pilipes</name>
    <name type="common">Giant wood spider</name>
    <name type="synonym">Nephila maculata</name>
    <dbReference type="NCBI Taxonomy" id="299642"/>
    <lineage>
        <taxon>Eukaryota</taxon>
        <taxon>Metazoa</taxon>
        <taxon>Ecdysozoa</taxon>
        <taxon>Arthropoda</taxon>
        <taxon>Chelicerata</taxon>
        <taxon>Arachnida</taxon>
        <taxon>Araneae</taxon>
        <taxon>Araneomorphae</taxon>
        <taxon>Entelegynae</taxon>
        <taxon>Araneoidea</taxon>
        <taxon>Nephilidae</taxon>
        <taxon>Nephila</taxon>
    </lineage>
</organism>
<proteinExistence type="predicted"/>
<protein>
    <submittedName>
        <fullName evidence="3">ZP domain-containing protein</fullName>
    </submittedName>
</protein>